<sequence>MNWKPKLGVLAGCAGVLLNAVATPEGFVPLFNGKDLSGWWGLKTEDPAQWMALPPEKLAEKKAASLADIQAHWRVEDGVLVNDGKGLYLTTEKNYADFELMLDYKTAALGDSGIYLRGIPQVQIWDSTEESKFNLGADKGSGGLWNNPKGTRGKDPLVLADKPFGEWNSLRILMVGEYVTVHLNGQLVVDHARLHNYFNNKKTVPLPIPRSGPIQLQTHGREISWRNLAIREIGGTEANAILAAKAWQDGGPVEKWIGDADNYTFNGGEIQCKKGKGGTVYSEKEYADFAVRFEFKLPPRGNNGLAIRFPGEGNPAYHGMTELQVLDNTAECYAKLDARQYHGSAYGMVAAHRGYLRPVGEWNFQTVEVVGSAIKVELNGTRILDADLSTVTEFKSNSKHPGKDLERGHFGFAGHSDPVVFRNILIKELNHE</sequence>
<dbReference type="RefSeq" id="WP_136077593.1">
    <property type="nucleotide sequence ID" value="NZ_CAAHFG010000001.1"/>
</dbReference>
<feature type="chain" id="PRO_5025573129" description="3-keto-alpha-glucoside-1,2-lyase/3-keto-2-hydroxy-glucal hydratase domain-containing protein" evidence="1">
    <location>
        <begin position="23"/>
        <end position="432"/>
    </location>
</feature>
<accession>A0A6C2TW34</accession>
<protein>
    <recommendedName>
        <fullName evidence="2">3-keto-alpha-glucoside-1,2-lyase/3-keto-2-hydroxy-glucal hydratase domain-containing protein</fullName>
    </recommendedName>
</protein>
<dbReference type="AlphaFoldDB" id="A0A6C2TW34"/>
<evidence type="ECO:0000313" key="3">
    <source>
        <dbReference type="EMBL" id="VGO11878.1"/>
    </source>
</evidence>
<keyword evidence="4" id="KW-1185">Reference proteome</keyword>
<evidence type="ECO:0000256" key="1">
    <source>
        <dbReference type="SAM" id="SignalP"/>
    </source>
</evidence>
<keyword evidence="1" id="KW-0732">Signal</keyword>
<dbReference type="Gene3D" id="2.60.120.560">
    <property type="entry name" value="Exo-inulinase, domain 1"/>
    <property type="match status" value="2"/>
</dbReference>
<proteinExistence type="predicted"/>
<dbReference type="EMBL" id="CAAHFG010000001">
    <property type="protein sequence ID" value="VGO11878.1"/>
    <property type="molecule type" value="Genomic_DNA"/>
</dbReference>
<dbReference type="Pfam" id="PF06439">
    <property type="entry name" value="3keto-disac_hyd"/>
    <property type="match status" value="2"/>
</dbReference>
<evidence type="ECO:0000313" key="4">
    <source>
        <dbReference type="Proteomes" id="UP000366872"/>
    </source>
</evidence>
<dbReference type="Proteomes" id="UP000366872">
    <property type="component" value="Unassembled WGS sequence"/>
</dbReference>
<reference evidence="3 4" key="1">
    <citation type="submission" date="2019-04" db="EMBL/GenBank/DDBJ databases">
        <authorList>
            <person name="Van Vliet M D."/>
        </authorList>
    </citation>
    <scope>NUCLEOTIDE SEQUENCE [LARGE SCALE GENOMIC DNA]</scope>
    <source>
        <strain evidence="3 4">F1</strain>
    </source>
</reference>
<dbReference type="InterPro" id="IPR010496">
    <property type="entry name" value="AL/BT2_dom"/>
</dbReference>
<feature type="domain" description="3-keto-alpha-glucoside-1,2-lyase/3-keto-2-hydroxy-glucal hydratase" evidence="2">
    <location>
        <begin position="26"/>
        <end position="231"/>
    </location>
</feature>
<evidence type="ECO:0000259" key="2">
    <source>
        <dbReference type="Pfam" id="PF06439"/>
    </source>
</evidence>
<feature type="domain" description="3-keto-alpha-glucoside-1,2-lyase/3-keto-2-hydroxy-glucal hydratase" evidence="2">
    <location>
        <begin position="249"/>
        <end position="427"/>
    </location>
</feature>
<organism evidence="3 4">
    <name type="scientific">Pontiella desulfatans</name>
    <dbReference type="NCBI Taxonomy" id="2750659"/>
    <lineage>
        <taxon>Bacteria</taxon>
        <taxon>Pseudomonadati</taxon>
        <taxon>Kiritimatiellota</taxon>
        <taxon>Kiritimatiellia</taxon>
        <taxon>Kiritimatiellales</taxon>
        <taxon>Pontiellaceae</taxon>
        <taxon>Pontiella</taxon>
    </lineage>
</organism>
<gene>
    <name evidence="3" type="ORF">PDESU_00426</name>
</gene>
<feature type="signal peptide" evidence="1">
    <location>
        <begin position="1"/>
        <end position="22"/>
    </location>
</feature>
<name>A0A6C2TW34_PONDE</name>
<dbReference type="GO" id="GO:0016787">
    <property type="term" value="F:hydrolase activity"/>
    <property type="evidence" value="ECO:0007669"/>
    <property type="project" value="InterPro"/>
</dbReference>